<evidence type="ECO:0000313" key="1">
    <source>
        <dbReference type="EMBL" id="QQK08421.1"/>
    </source>
</evidence>
<name>A0AC61MSA3_9FIRM</name>
<evidence type="ECO:0000313" key="2">
    <source>
        <dbReference type="Proteomes" id="UP000595814"/>
    </source>
</evidence>
<accession>A0AC61MSA3</accession>
<reference evidence="1 2" key="1">
    <citation type="journal article" date="2022" name="Int. J. Syst. Evol. Microbiol.">
        <title>Miniphocaeibacter halophilus sp. nov., an ammonium-tolerant acetate-producing bacterium isolated from a biogas system.</title>
        <authorList>
            <person name="Schnurer A."/>
            <person name="Singh A."/>
            <person name="Bi S."/>
            <person name="Qiao W."/>
            <person name="Westerholm M."/>
        </authorList>
    </citation>
    <scope>NUCLEOTIDE SEQUENCE [LARGE SCALE GENOMIC DNA]</scope>
    <source>
        <strain evidence="1 2">AMB_01</strain>
    </source>
</reference>
<keyword evidence="2" id="KW-1185">Reference proteome</keyword>
<organism evidence="1 2">
    <name type="scientific">Miniphocaeibacter halophilus</name>
    <dbReference type="NCBI Taxonomy" id="2931922"/>
    <lineage>
        <taxon>Bacteria</taxon>
        <taxon>Bacillati</taxon>
        <taxon>Bacillota</taxon>
        <taxon>Tissierellia</taxon>
        <taxon>Tissierellales</taxon>
        <taxon>Peptoniphilaceae</taxon>
        <taxon>Miniphocaeibacter</taxon>
    </lineage>
</organism>
<keyword evidence="1" id="KW-0808">Transferase</keyword>
<protein>
    <submittedName>
        <fullName evidence="1">23S rRNA (Uracil(1939)-C(5))-methyltransferase RlmD</fullName>
        <ecNumber evidence="1">2.1.1.190</ecNumber>
    </submittedName>
</protein>
<proteinExistence type="predicted"/>
<keyword evidence="1" id="KW-0489">Methyltransferase</keyword>
<dbReference type="EC" id="2.1.1.190" evidence="1"/>
<sequence>MTRRKKKEITGIIKENRFPNKSIMEADNKKYIFKGGIKGQEVRIVTQRRKKDYTEAKLVEILSKSEIERRIPCPPFGICGGCAYQTLEYEEELKLKGEMLENLYSDIYSKEIIINPSPSSTAYRNKMEYSFGDREKGGELTLGMHSKGRFYEICETDNCNIVNEGYEIIRKAVQNYFRENNTLFYKKRNHEGFLRHLIVRYSFSENEYMVNLVTTSQEELNKEEFIELLLGLKLDGKIKTIIHTGNDSLSDAVVPEKVDILFGDGYLTEKLLGLEFQISPFSFFQPNPKAAEVLYSKALEFAGNINNKTVFDLYSGTGTIGQIFSQKAKKVIGIEIVEEAVEKARETCKLNNISNAEFIAGDVLEKIEELKDQADIIVLDPPRDGIHPKAIKKIINIKSEKFVYISCNPVTQVRDLKIFLENGYKLEKMELVDQFPRTVHVEALALLTK</sequence>
<dbReference type="EMBL" id="CP066744">
    <property type="protein sequence ID" value="QQK08421.1"/>
    <property type="molecule type" value="Genomic_DNA"/>
</dbReference>
<gene>
    <name evidence="1" type="primary">rlmD</name>
    <name evidence="1" type="ORF">JFY71_02475</name>
</gene>
<dbReference type="Proteomes" id="UP000595814">
    <property type="component" value="Chromosome"/>
</dbReference>